<proteinExistence type="predicted"/>
<reference evidence="3" key="1">
    <citation type="journal article" date="2017" name="bioRxiv">
        <title>Conservation of a gene cluster reveals novel cercosporin biosynthetic mechanisms and extends production to the genus Colletotrichum.</title>
        <authorList>
            <person name="de Jonge R."/>
            <person name="Ebert M.K."/>
            <person name="Huitt-Roehl C.R."/>
            <person name="Pal P."/>
            <person name="Suttle J.C."/>
            <person name="Spanner R.E."/>
            <person name="Neubauer J.D."/>
            <person name="Jurick W.M.II."/>
            <person name="Stott K.A."/>
            <person name="Secor G.A."/>
            <person name="Thomma B.P.H.J."/>
            <person name="Van de Peer Y."/>
            <person name="Townsend C.A."/>
            <person name="Bolton M.D."/>
        </authorList>
    </citation>
    <scope>NUCLEOTIDE SEQUENCE [LARGE SCALE GENOMIC DNA]</scope>
    <source>
        <strain evidence="3">CBS538.71</strain>
    </source>
</reference>
<feature type="transmembrane region" description="Helical" evidence="1">
    <location>
        <begin position="69"/>
        <end position="90"/>
    </location>
</feature>
<keyword evidence="1" id="KW-0472">Membrane</keyword>
<dbReference type="AlphaFoldDB" id="A0A2S6CMK0"/>
<keyword evidence="1" id="KW-1133">Transmembrane helix</keyword>
<evidence type="ECO:0000313" key="3">
    <source>
        <dbReference type="Proteomes" id="UP000237631"/>
    </source>
</evidence>
<keyword evidence="3" id="KW-1185">Reference proteome</keyword>
<feature type="transmembrane region" description="Helical" evidence="1">
    <location>
        <begin position="204"/>
        <end position="223"/>
    </location>
</feature>
<sequence length="308" mass="33804">MRRSTRDSTRDHNGRISRLWTVLYSTVQRIILQVLELWPRVSEPPASSNADRKEDQAPATSFLRFAGDLAGPSVLLLNIAAAIAALATFLSPENGIWVKACVTNAVICWISGKFRFTQESVAVEPNLNAGSAQQSPLADHEKQALHAQIMVSLAFVFLANALLWSLAVGLSMDLRCWVYFATSNTILGTFAVLFCRRPMSPPGALGYVFLGVVESLFLLPAWLFEYSDLARAAAAKASKQEGASNGSQFLAILFLSFAIETCLWRKIHEKRNSYWANLVPALSFLLLAGLVCVLVPYKFGTSSSRRTG</sequence>
<keyword evidence="1" id="KW-0812">Transmembrane</keyword>
<gene>
    <name evidence="2" type="ORF">CBER1_08595</name>
</gene>
<evidence type="ECO:0000256" key="1">
    <source>
        <dbReference type="SAM" id="Phobius"/>
    </source>
</evidence>
<feature type="transmembrane region" description="Helical" evidence="1">
    <location>
        <begin position="149"/>
        <end position="171"/>
    </location>
</feature>
<name>A0A2S6CMK0_9PEZI</name>
<organism evidence="2 3">
    <name type="scientific">Cercospora berteroae</name>
    <dbReference type="NCBI Taxonomy" id="357750"/>
    <lineage>
        <taxon>Eukaryota</taxon>
        <taxon>Fungi</taxon>
        <taxon>Dikarya</taxon>
        <taxon>Ascomycota</taxon>
        <taxon>Pezizomycotina</taxon>
        <taxon>Dothideomycetes</taxon>
        <taxon>Dothideomycetidae</taxon>
        <taxon>Mycosphaerellales</taxon>
        <taxon>Mycosphaerellaceae</taxon>
        <taxon>Cercospora</taxon>
    </lineage>
</organism>
<dbReference type="OrthoDB" id="10476806at2759"/>
<accession>A0A2S6CMK0</accession>
<feature type="transmembrane region" description="Helical" evidence="1">
    <location>
        <begin position="177"/>
        <end position="195"/>
    </location>
</feature>
<dbReference type="EMBL" id="PNEN01000174">
    <property type="protein sequence ID" value="PPJ60954.1"/>
    <property type="molecule type" value="Genomic_DNA"/>
</dbReference>
<feature type="transmembrane region" description="Helical" evidence="1">
    <location>
        <begin position="275"/>
        <end position="297"/>
    </location>
</feature>
<comment type="caution">
    <text evidence="2">The sequence shown here is derived from an EMBL/GenBank/DDBJ whole genome shotgun (WGS) entry which is preliminary data.</text>
</comment>
<evidence type="ECO:0000313" key="2">
    <source>
        <dbReference type="EMBL" id="PPJ60954.1"/>
    </source>
</evidence>
<protein>
    <submittedName>
        <fullName evidence="2">Uncharacterized protein</fullName>
    </submittedName>
</protein>
<dbReference type="Proteomes" id="UP000237631">
    <property type="component" value="Unassembled WGS sequence"/>
</dbReference>